<dbReference type="Proteomes" id="UP001153365">
    <property type="component" value="Unassembled WGS sequence"/>
</dbReference>
<evidence type="ECO:0000313" key="2">
    <source>
        <dbReference type="EMBL" id="CAH7690190.1"/>
    </source>
</evidence>
<dbReference type="EMBL" id="CALTRL010006229">
    <property type="protein sequence ID" value="CAH7690190.1"/>
    <property type="molecule type" value="Genomic_DNA"/>
</dbReference>
<feature type="compositionally biased region" description="Low complexity" evidence="1">
    <location>
        <begin position="179"/>
        <end position="188"/>
    </location>
</feature>
<dbReference type="AlphaFoldDB" id="A0AAV0BUQ6"/>
<sequence length="338" mass="37978">MAANRRQRSFTISKKAVQQYPYTQMQELDQKCFSGQGSQKYAEERRGDEVAGEEIDWKICRGSPRAAVLAQFQHESAKATSVVPNPRGRPAIPFPGATKTSKQRDMSSFEVEEAIEAHTKNWEDYQKCTQKRTSLPSASSVNQCISKTYSLRARSQNPPKPVPDLAFHTRGSSTRHSSFDGSFSNDNSYHPSPRSSFSLLDEVLRSLIKETEDELFDLVSGKISMSRRTSVSGSPSPTRMPSISPYNLQNCESRKLIKPRTEHEEMLQYIPKPLQRLGEKINKSPKDSDCGGRQGILTAELIIKPLSAGLKKDKKRYGKIEGRNIDEDIRNTQAGKYA</sequence>
<accession>A0AAV0BUQ6</accession>
<evidence type="ECO:0000313" key="3">
    <source>
        <dbReference type="Proteomes" id="UP001153365"/>
    </source>
</evidence>
<evidence type="ECO:0000256" key="1">
    <source>
        <dbReference type="SAM" id="MobiDB-lite"/>
    </source>
</evidence>
<protein>
    <submittedName>
        <fullName evidence="2">Uncharacterized protein</fullName>
    </submittedName>
</protein>
<feature type="region of interest" description="Disordered" evidence="1">
    <location>
        <begin position="227"/>
        <end position="246"/>
    </location>
</feature>
<organism evidence="2 3">
    <name type="scientific">Phakopsora pachyrhizi</name>
    <name type="common">Asian soybean rust disease fungus</name>
    <dbReference type="NCBI Taxonomy" id="170000"/>
    <lineage>
        <taxon>Eukaryota</taxon>
        <taxon>Fungi</taxon>
        <taxon>Dikarya</taxon>
        <taxon>Basidiomycota</taxon>
        <taxon>Pucciniomycotina</taxon>
        <taxon>Pucciniomycetes</taxon>
        <taxon>Pucciniales</taxon>
        <taxon>Phakopsoraceae</taxon>
        <taxon>Phakopsora</taxon>
    </lineage>
</organism>
<feature type="region of interest" description="Disordered" evidence="1">
    <location>
        <begin position="77"/>
        <end position="105"/>
    </location>
</feature>
<gene>
    <name evidence="2" type="ORF">PPACK8108_LOCUS25461</name>
</gene>
<comment type="caution">
    <text evidence="2">The sequence shown here is derived from an EMBL/GenBank/DDBJ whole genome shotgun (WGS) entry which is preliminary data.</text>
</comment>
<keyword evidence="3" id="KW-1185">Reference proteome</keyword>
<feature type="region of interest" description="Disordered" evidence="1">
    <location>
        <begin position="152"/>
        <end position="194"/>
    </location>
</feature>
<reference evidence="2" key="1">
    <citation type="submission" date="2022-06" db="EMBL/GenBank/DDBJ databases">
        <authorList>
            <consortium name="SYNGENTA / RWTH Aachen University"/>
        </authorList>
    </citation>
    <scope>NUCLEOTIDE SEQUENCE</scope>
</reference>
<proteinExistence type="predicted"/>
<name>A0AAV0BUQ6_PHAPC</name>